<dbReference type="GO" id="GO:0009099">
    <property type="term" value="P:L-valine biosynthetic process"/>
    <property type="evidence" value="ECO:0007669"/>
    <property type="project" value="TreeGrafter"/>
</dbReference>
<dbReference type="InterPro" id="IPR012000">
    <property type="entry name" value="Thiamin_PyroP_enz_cen_dom"/>
</dbReference>
<protein>
    <submittedName>
        <fullName evidence="7">Thiamine pyrophosphate-binding protein</fullName>
    </submittedName>
</protein>
<dbReference type="CDD" id="cd07035">
    <property type="entry name" value="TPP_PYR_POX_like"/>
    <property type="match status" value="1"/>
</dbReference>
<evidence type="ECO:0000256" key="2">
    <source>
        <dbReference type="ARBA" id="ARBA00023052"/>
    </source>
</evidence>
<dbReference type="InterPro" id="IPR029061">
    <property type="entry name" value="THDP-binding"/>
</dbReference>
<dbReference type="Proteomes" id="UP000761264">
    <property type="component" value="Unassembled WGS sequence"/>
</dbReference>
<dbReference type="SUPFAM" id="SSF52518">
    <property type="entry name" value="Thiamin diphosphate-binding fold (THDP-binding)"/>
    <property type="match status" value="2"/>
</dbReference>
<dbReference type="RefSeq" id="WP_167229059.1">
    <property type="nucleotide sequence ID" value="NZ_JAAQPH010000022.1"/>
</dbReference>
<dbReference type="InterPro" id="IPR011766">
    <property type="entry name" value="TPP_enzyme_TPP-bd"/>
</dbReference>
<evidence type="ECO:0000259" key="4">
    <source>
        <dbReference type="Pfam" id="PF00205"/>
    </source>
</evidence>
<evidence type="ECO:0000313" key="7">
    <source>
        <dbReference type="EMBL" id="NIA71429.1"/>
    </source>
</evidence>
<comment type="similarity">
    <text evidence="1 3">Belongs to the TPP enzyme family.</text>
</comment>
<name>A0A967KDH7_9PROT</name>
<accession>A0A967KDH7</accession>
<dbReference type="SUPFAM" id="SSF52467">
    <property type="entry name" value="DHS-like NAD/FAD-binding domain"/>
    <property type="match status" value="1"/>
</dbReference>
<comment type="caution">
    <text evidence="7">The sequence shown here is derived from an EMBL/GenBank/DDBJ whole genome shotgun (WGS) entry which is preliminary data.</text>
</comment>
<dbReference type="GO" id="GO:0000287">
    <property type="term" value="F:magnesium ion binding"/>
    <property type="evidence" value="ECO:0007669"/>
    <property type="project" value="InterPro"/>
</dbReference>
<evidence type="ECO:0000313" key="8">
    <source>
        <dbReference type="Proteomes" id="UP000761264"/>
    </source>
</evidence>
<feature type="domain" description="Thiamine pyrophosphate enzyme central" evidence="4">
    <location>
        <begin position="204"/>
        <end position="341"/>
    </location>
</feature>
<dbReference type="Pfam" id="PF02775">
    <property type="entry name" value="TPP_enzyme_C"/>
    <property type="match status" value="1"/>
</dbReference>
<dbReference type="GO" id="GO:0003984">
    <property type="term" value="F:acetolactate synthase activity"/>
    <property type="evidence" value="ECO:0007669"/>
    <property type="project" value="TreeGrafter"/>
</dbReference>
<keyword evidence="8" id="KW-1185">Reference proteome</keyword>
<dbReference type="InterPro" id="IPR012001">
    <property type="entry name" value="Thiamin_PyroP_enz_TPP-bd_dom"/>
</dbReference>
<proteinExistence type="inferred from homology"/>
<dbReference type="InterPro" id="IPR029035">
    <property type="entry name" value="DHS-like_NAD/FAD-binding_dom"/>
</dbReference>
<dbReference type="Gene3D" id="3.40.50.1220">
    <property type="entry name" value="TPP-binding domain"/>
    <property type="match status" value="1"/>
</dbReference>
<dbReference type="InterPro" id="IPR045229">
    <property type="entry name" value="TPP_enz"/>
</dbReference>
<dbReference type="PANTHER" id="PTHR18968:SF167">
    <property type="entry name" value="ACETOLACTATE SYNTHASE LARGE SUBUNIT ILVB2-RELATED"/>
    <property type="match status" value="1"/>
</dbReference>
<keyword evidence="2 3" id="KW-0786">Thiamine pyrophosphate</keyword>
<feature type="domain" description="Thiamine pyrophosphate enzyme N-terminal TPP-binding" evidence="6">
    <location>
        <begin position="3"/>
        <end position="115"/>
    </location>
</feature>
<dbReference type="PANTHER" id="PTHR18968">
    <property type="entry name" value="THIAMINE PYROPHOSPHATE ENZYMES"/>
    <property type="match status" value="1"/>
</dbReference>
<sequence length="563" mass="60124">MVKTSEHVVDTLIDAGITRAFTLPGLGVTWSLPAFYERRDELDVVLTRSEWIASIMAQTTGRLTGKPAVLMGQGPWLTTVGAAGILEAHFTGSPMVVLTETSDYGGYGQMGVYQTMTGDYGGADAMASLKPITKYATYANTPEEAVYGVQMAVKHASLPRRGPAAVVMKTSIIREEMKAESLPRLYDSAGYLRHRPSKPDPEAVAELARLIDAAKRPVIVAGNGVLQSGSGAALEVLADRAGIAVATSYNAKGVIEETQAVSVGMLGNWGHRCANVAVAQADLVVMLGASMGPDYTRFRDPAMVRPGDQTLVQVDIDARNAGWVYPVDLAITADVRDVIDLLTEIGLKVETRGSRLGAIAAVQKETGYGVLPQVSARQGYLHHADLVRAIQGFLTPEDYLALDAGANRIWATFGLRMPYRERLLVPGGTGIMGWGPPAAAACKLVHRDKRVTCLAGDGGFMMTLQVIATCVQQKAPVVFLVSNNSGLGMVRDNLGDTQIAVDFGEVDFAGMAQAMGGHGMRVSHPDQLRDALEEAHRMDVPVVIDAKVDPEARHHEACDHAPL</sequence>
<dbReference type="AlphaFoldDB" id="A0A967KDH7"/>
<organism evidence="7 8">
    <name type="scientific">Pelagibius litoralis</name>
    <dbReference type="NCBI Taxonomy" id="374515"/>
    <lineage>
        <taxon>Bacteria</taxon>
        <taxon>Pseudomonadati</taxon>
        <taxon>Pseudomonadota</taxon>
        <taxon>Alphaproteobacteria</taxon>
        <taxon>Rhodospirillales</taxon>
        <taxon>Rhodovibrionaceae</taxon>
        <taxon>Pelagibius</taxon>
    </lineage>
</organism>
<gene>
    <name evidence="7" type="ORF">HBA54_22810</name>
</gene>
<dbReference type="Pfam" id="PF02776">
    <property type="entry name" value="TPP_enzyme_N"/>
    <property type="match status" value="1"/>
</dbReference>
<evidence type="ECO:0000259" key="6">
    <source>
        <dbReference type="Pfam" id="PF02776"/>
    </source>
</evidence>
<dbReference type="Gene3D" id="3.40.50.970">
    <property type="match status" value="2"/>
</dbReference>
<evidence type="ECO:0000259" key="5">
    <source>
        <dbReference type="Pfam" id="PF02775"/>
    </source>
</evidence>
<dbReference type="EMBL" id="JAAQPH010000022">
    <property type="protein sequence ID" value="NIA71429.1"/>
    <property type="molecule type" value="Genomic_DNA"/>
</dbReference>
<dbReference type="GO" id="GO:0030976">
    <property type="term" value="F:thiamine pyrophosphate binding"/>
    <property type="evidence" value="ECO:0007669"/>
    <property type="project" value="InterPro"/>
</dbReference>
<evidence type="ECO:0000256" key="3">
    <source>
        <dbReference type="RuleBase" id="RU362132"/>
    </source>
</evidence>
<evidence type="ECO:0000256" key="1">
    <source>
        <dbReference type="ARBA" id="ARBA00007812"/>
    </source>
</evidence>
<dbReference type="CDD" id="cd00568">
    <property type="entry name" value="TPP_enzymes"/>
    <property type="match status" value="1"/>
</dbReference>
<dbReference type="Pfam" id="PF00205">
    <property type="entry name" value="TPP_enzyme_M"/>
    <property type="match status" value="1"/>
</dbReference>
<feature type="domain" description="Thiamine pyrophosphate enzyme TPP-binding" evidence="5">
    <location>
        <begin position="403"/>
        <end position="545"/>
    </location>
</feature>
<dbReference type="GO" id="GO:0050660">
    <property type="term" value="F:flavin adenine dinucleotide binding"/>
    <property type="evidence" value="ECO:0007669"/>
    <property type="project" value="TreeGrafter"/>
</dbReference>
<reference evidence="7" key="1">
    <citation type="submission" date="2020-03" db="EMBL/GenBank/DDBJ databases">
        <title>Genome of Pelagibius litoralis DSM 21314T.</title>
        <authorList>
            <person name="Wang G."/>
        </authorList>
    </citation>
    <scope>NUCLEOTIDE SEQUENCE</scope>
    <source>
        <strain evidence="7">DSM 21314</strain>
    </source>
</reference>
<dbReference type="GO" id="GO:0009097">
    <property type="term" value="P:isoleucine biosynthetic process"/>
    <property type="evidence" value="ECO:0007669"/>
    <property type="project" value="TreeGrafter"/>
</dbReference>
<dbReference type="GO" id="GO:0005948">
    <property type="term" value="C:acetolactate synthase complex"/>
    <property type="evidence" value="ECO:0007669"/>
    <property type="project" value="TreeGrafter"/>
</dbReference>